<evidence type="ECO:0000313" key="2">
    <source>
        <dbReference type="Proteomes" id="UP001412067"/>
    </source>
</evidence>
<dbReference type="EMBL" id="JBBWWR010000004">
    <property type="protein sequence ID" value="KAK8968114.1"/>
    <property type="molecule type" value="Genomic_DNA"/>
</dbReference>
<proteinExistence type="predicted"/>
<name>A0ABR2MV80_9ASPA</name>
<keyword evidence="2" id="KW-1185">Reference proteome</keyword>
<organism evidence="1 2">
    <name type="scientific">Platanthera guangdongensis</name>
    <dbReference type="NCBI Taxonomy" id="2320717"/>
    <lineage>
        <taxon>Eukaryota</taxon>
        <taxon>Viridiplantae</taxon>
        <taxon>Streptophyta</taxon>
        <taxon>Embryophyta</taxon>
        <taxon>Tracheophyta</taxon>
        <taxon>Spermatophyta</taxon>
        <taxon>Magnoliopsida</taxon>
        <taxon>Liliopsida</taxon>
        <taxon>Asparagales</taxon>
        <taxon>Orchidaceae</taxon>
        <taxon>Orchidoideae</taxon>
        <taxon>Orchideae</taxon>
        <taxon>Orchidinae</taxon>
        <taxon>Platanthera</taxon>
    </lineage>
</organism>
<comment type="caution">
    <text evidence="1">The sequence shown here is derived from an EMBL/GenBank/DDBJ whole genome shotgun (WGS) entry which is preliminary data.</text>
</comment>
<evidence type="ECO:0000313" key="1">
    <source>
        <dbReference type="EMBL" id="KAK8968114.1"/>
    </source>
</evidence>
<dbReference type="Proteomes" id="UP001412067">
    <property type="component" value="Unassembled WGS sequence"/>
</dbReference>
<sequence>MEQTISELQAQERFLTEEQSMLVKMVEAQRKDMGILMAENRRLTSEATDASSPLASSFFA</sequence>
<protein>
    <submittedName>
        <fullName evidence="1">Uncharacterized protein</fullName>
    </submittedName>
</protein>
<accession>A0ABR2MV80</accession>
<reference evidence="1 2" key="1">
    <citation type="journal article" date="2022" name="Nat. Plants">
        <title>Genomes of leafy and leafless Platanthera orchids illuminate the evolution of mycoheterotrophy.</title>
        <authorList>
            <person name="Li M.H."/>
            <person name="Liu K.W."/>
            <person name="Li Z."/>
            <person name="Lu H.C."/>
            <person name="Ye Q.L."/>
            <person name="Zhang D."/>
            <person name="Wang J.Y."/>
            <person name="Li Y.F."/>
            <person name="Zhong Z.M."/>
            <person name="Liu X."/>
            <person name="Yu X."/>
            <person name="Liu D.K."/>
            <person name="Tu X.D."/>
            <person name="Liu B."/>
            <person name="Hao Y."/>
            <person name="Liao X.Y."/>
            <person name="Jiang Y.T."/>
            <person name="Sun W.H."/>
            <person name="Chen J."/>
            <person name="Chen Y.Q."/>
            <person name="Ai Y."/>
            <person name="Zhai J.W."/>
            <person name="Wu S.S."/>
            <person name="Zhou Z."/>
            <person name="Hsiao Y.Y."/>
            <person name="Wu W.L."/>
            <person name="Chen Y.Y."/>
            <person name="Lin Y.F."/>
            <person name="Hsu J.L."/>
            <person name="Li C.Y."/>
            <person name="Wang Z.W."/>
            <person name="Zhao X."/>
            <person name="Zhong W.Y."/>
            <person name="Ma X.K."/>
            <person name="Ma L."/>
            <person name="Huang J."/>
            <person name="Chen G.Z."/>
            <person name="Huang M.Z."/>
            <person name="Huang L."/>
            <person name="Peng D.H."/>
            <person name="Luo Y.B."/>
            <person name="Zou S.Q."/>
            <person name="Chen S.P."/>
            <person name="Lan S."/>
            <person name="Tsai W.C."/>
            <person name="Van de Peer Y."/>
            <person name="Liu Z.J."/>
        </authorList>
    </citation>
    <scope>NUCLEOTIDE SEQUENCE [LARGE SCALE GENOMIC DNA]</scope>
    <source>
        <strain evidence="1">Lor288</strain>
    </source>
</reference>
<gene>
    <name evidence="1" type="ORF">KSP40_PGU014731</name>
</gene>